<dbReference type="Gene3D" id="3.40.30.10">
    <property type="entry name" value="Glutaredoxin"/>
    <property type="match status" value="1"/>
</dbReference>
<keyword evidence="3" id="KW-1185">Reference proteome</keyword>
<dbReference type="OrthoDB" id="9809746at2"/>
<dbReference type="EMBL" id="FMSV02000051">
    <property type="protein sequence ID" value="SEH04432.1"/>
    <property type="molecule type" value="Genomic_DNA"/>
</dbReference>
<evidence type="ECO:0000313" key="3">
    <source>
        <dbReference type="Proteomes" id="UP000236724"/>
    </source>
</evidence>
<evidence type="ECO:0000259" key="1">
    <source>
        <dbReference type="PROSITE" id="PS51352"/>
    </source>
</evidence>
<dbReference type="PANTHER" id="PTHR43640:SF1">
    <property type="entry name" value="THIOREDOXIN-DEPENDENT PEROXIREDOXIN"/>
    <property type="match status" value="1"/>
</dbReference>
<dbReference type="InterPro" id="IPR047262">
    <property type="entry name" value="PRX-like1"/>
</dbReference>
<dbReference type="PANTHER" id="PTHR43640">
    <property type="entry name" value="OS07G0260300 PROTEIN"/>
    <property type="match status" value="1"/>
</dbReference>
<name>A0A1H6F2Y7_9GAMM</name>
<dbReference type="InterPro" id="IPR000866">
    <property type="entry name" value="AhpC/TSA"/>
</dbReference>
<accession>A0A1H6F2Y7</accession>
<dbReference type="PROSITE" id="PS51352">
    <property type="entry name" value="THIOREDOXIN_2"/>
    <property type="match status" value="1"/>
</dbReference>
<feature type="domain" description="Thioredoxin" evidence="1">
    <location>
        <begin position="9"/>
        <end position="165"/>
    </location>
</feature>
<dbReference type="Pfam" id="PF00578">
    <property type="entry name" value="AhpC-TSA"/>
    <property type="match status" value="1"/>
</dbReference>
<evidence type="ECO:0000313" key="2">
    <source>
        <dbReference type="EMBL" id="SEH04432.1"/>
    </source>
</evidence>
<dbReference type="RefSeq" id="WP_103918501.1">
    <property type="nucleotide sequence ID" value="NZ_FMSV02000051.1"/>
</dbReference>
<proteinExistence type="predicted"/>
<dbReference type="GO" id="GO:0016209">
    <property type="term" value="F:antioxidant activity"/>
    <property type="evidence" value="ECO:0007669"/>
    <property type="project" value="InterPro"/>
</dbReference>
<dbReference type="GO" id="GO:0016491">
    <property type="term" value="F:oxidoreductase activity"/>
    <property type="evidence" value="ECO:0007669"/>
    <property type="project" value="InterPro"/>
</dbReference>
<dbReference type="Proteomes" id="UP000236724">
    <property type="component" value="Unassembled WGS sequence"/>
</dbReference>
<dbReference type="InterPro" id="IPR036249">
    <property type="entry name" value="Thioredoxin-like_sf"/>
</dbReference>
<protein>
    <submittedName>
        <fullName evidence="2">Thiol-disulfide oxidoreductase</fullName>
    </submittedName>
</protein>
<organism evidence="2 3">
    <name type="scientific">Candidatus Venteria ishoeyi</name>
    <dbReference type="NCBI Taxonomy" id="1899563"/>
    <lineage>
        <taxon>Bacteria</taxon>
        <taxon>Pseudomonadati</taxon>
        <taxon>Pseudomonadota</taxon>
        <taxon>Gammaproteobacteria</taxon>
        <taxon>Thiotrichales</taxon>
        <taxon>Thiotrichaceae</taxon>
        <taxon>Venteria</taxon>
    </lineage>
</organism>
<reference evidence="2 3" key="1">
    <citation type="submission" date="2016-10" db="EMBL/GenBank/DDBJ databases">
        <authorList>
            <person name="de Groot N.N."/>
        </authorList>
    </citation>
    <scope>NUCLEOTIDE SEQUENCE [LARGE SCALE GENOMIC DNA]</scope>
    <source>
        <strain evidence="2">MBHS1</strain>
    </source>
</reference>
<dbReference type="AlphaFoldDB" id="A0A1H6F2Y7"/>
<gene>
    <name evidence="2" type="ORF">MBHS_00278</name>
</gene>
<dbReference type="SUPFAM" id="SSF52833">
    <property type="entry name" value="Thioredoxin-like"/>
    <property type="match status" value="1"/>
</dbReference>
<dbReference type="InterPro" id="IPR013766">
    <property type="entry name" value="Thioredoxin_domain"/>
</dbReference>
<dbReference type="CDD" id="cd02969">
    <property type="entry name" value="PRX_like1"/>
    <property type="match status" value="1"/>
</dbReference>
<sequence length="186" mass="20305">MTAVPSSMLPLGTSAPDFTLPDVVHDVPVSLSALPPAQGTVIMFICNHCPYVVHLMPALVAMAKTYQEKGIRVIAISANDIENYPQDAPEKMKALMEELGHPFTYLYDASQDVAKAYQAACTPDFYLFDQALKCVYRGRFDAATPKNNTPVTGEELLGALDNLLAGKEIPEEPQYPSIGCNIKWKA</sequence>